<evidence type="ECO:0000313" key="2">
    <source>
        <dbReference type="Proteomes" id="UP000002410"/>
    </source>
</evidence>
<dbReference type="AlphaFoldDB" id="A7GFQ2"/>
<protein>
    <submittedName>
        <fullName evidence="1">Uncharacterized protein</fullName>
    </submittedName>
</protein>
<dbReference type="EMBL" id="CP000728">
    <property type="protein sequence ID" value="ABS39832.1"/>
    <property type="molecule type" value="Genomic_DNA"/>
</dbReference>
<dbReference type="KEGG" id="cbf:CLI_2369"/>
<accession>A7GFQ2</accession>
<reference evidence="2" key="1">
    <citation type="submission" date="2007-06" db="EMBL/GenBank/DDBJ databases">
        <authorList>
            <person name="Brinkac L.M."/>
            <person name="Daugherty S."/>
            <person name="Dodson R.J."/>
            <person name="Madupu R."/>
            <person name="Brown J.L."/>
            <person name="Bruce D."/>
            <person name="Detter C."/>
            <person name="Munk C."/>
            <person name="Smith L.A."/>
            <person name="Smith T.J."/>
            <person name="White O."/>
            <person name="Brettin T.S."/>
        </authorList>
    </citation>
    <scope>NUCLEOTIDE SEQUENCE [LARGE SCALE GENOMIC DNA]</scope>
    <source>
        <strain evidence="2">Langeland / NCTC 10281 / Type F</strain>
    </source>
</reference>
<organism evidence="1 2">
    <name type="scientific">Clostridium botulinum (strain Langeland / NCTC 10281 / Type F)</name>
    <dbReference type="NCBI Taxonomy" id="441772"/>
    <lineage>
        <taxon>Bacteria</taxon>
        <taxon>Bacillati</taxon>
        <taxon>Bacillota</taxon>
        <taxon>Clostridia</taxon>
        <taxon>Eubacteriales</taxon>
        <taxon>Clostridiaceae</taxon>
        <taxon>Clostridium</taxon>
    </lineage>
</organism>
<evidence type="ECO:0000313" key="1">
    <source>
        <dbReference type="EMBL" id="ABS39832.1"/>
    </source>
</evidence>
<sequence>MKPLRIPDLILRKIYLKDNTVGYLCFIKGLAEEYQTQENFVTPIMALGLSDFLEESTVYKIPTINLSIYKEFNLTTKAILSLQ</sequence>
<proteinExistence type="predicted"/>
<name>A7GFQ2_CLOBL</name>
<dbReference type="HOGENOM" id="CLU_2536578_0_0_9"/>
<gene>
    <name evidence="1" type="ordered locus">CLI_2369</name>
</gene>
<dbReference type="Proteomes" id="UP000002410">
    <property type="component" value="Chromosome"/>
</dbReference>